<dbReference type="AlphaFoldDB" id="A0A1J5RTN6"/>
<comment type="caution">
    <text evidence="2">The sequence shown here is derived from an EMBL/GenBank/DDBJ whole genome shotgun (WGS) entry which is preliminary data.</text>
</comment>
<dbReference type="Pfam" id="PF13830">
    <property type="entry name" value="DUF4192"/>
    <property type="match status" value="1"/>
</dbReference>
<feature type="region of interest" description="Disordered" evidence="1">
    <location>
        <begin position="85"/>
        <end position="112"/>
    </location>
</feature>
<organism evidence="2">
    <name type="scientific">mine drainage metagenome</name>
    <dbReference type="NCBI Taxonomy" id="410659"/>
    <lineage>
        <taxon>unclassified sequences</taxon>
        <taxon>metagenomes</taxon>
        <taxon>ecological metagenomes</taxon>
    </lineage>
</organism>
<evidence type="ECO:0008006" key="3">
    <source>
        <dbReference type="Google" id="ProtNLM"/>
    </source>
</evidence>
<gene>
    <name evidence="2" type="ORF">GALL_251990</name>
</gene>
<evidence type="ECO:0000313" key="2">
    <source>
        <dbReference type="EMBL" id="OIQ92835.1"/>
    </source>
</evidence>
<proteinExistence type="predicted"/>
<sequence>MPTTTIRVREPRELIALIPHQLGFQPDESAVVVSLREPRGRVGLVARVDLDDLSDASSGPQLARTLVTHLVQDRAARAVLVLYTADDGSSDPGGRPSVGDSVPRPHARRSPRVRAAARHLADAAEPYLGDVATWVVGPSGYGGLDCTSFDCCPPGGRPLTELESTTTGAHMVLAGSVVAARREDLARMPTAEVDARRRAAAARARAERRRRSAVAAGSAAVCRWRGEAMALWQAEVAAGHDGHGGEHSPRLGRIEAALGDIGVRDAILVSFVPGTGDLAERTLGGGAGADREISRAIARIVDPSEGLAPPLEPTAAHRAALEAVIAHGRRDAQAPALSLLAVLAWWSADGARAAVLLDRALEADPRYRLALLVREAVDAGMPPGWVRREG</sequence>
<name>A0A1J5RTN6_9ZZZZ</name>
<dbReference type="InterPro" id="IPR025447">
    <property type="entry name" value="DUF4192"/>
</dbReference>
<evidence type="ECO:0000256" key="1">
    <source>
        <dbReference type="SAM" id="MobiDB-lite"/>
    </source>
</evidence>
<accession>A0A1J5RTN6</accession>
<protein>
    <recommendedName>
        <fullName evidence="3">DUF4192 domain-containing protein</fullName>
    </recommendedName>
</protein>
<reference evidence="2" key="1">
    <citation type="submission" date="2016-10" db="EMBL/GenBank/DDBJ databases">
        <title>Sequence of Gallionella enrichment culture.</title>
        <authorList>
            <person name="Poehlein A."/>
            <person name="Muehling M."/>
            <person name="Daniel R."/>
        </authorList>
    </citation>
    <scope>NUCLEOTIDE SEQUENCE</scope>
</reference>
<dbReference type="EMBL" id="MLJW01000221">
    <property type="protein sequence ID" value="OIQ92835.1"/>
    <property type="molecule type" value="Genomic_DNA"/>
</dbReference>